<gene>
    <name evidence="2" type="ordered locus">EUBELI_01902</name>
</gene>
<evidence type="ECO:0000313" key="3">
    <source>
        <dbReference type="Proteomes" id="UP000001476"/>
    </source>
</evidence>
<feature type="transmembrane region" description="Helical" evidence="1">
    <location>
        <begin position="682"/>
        <end position="705"/>
    </location>
</feature>
<dbReference type="Proteomes" id="UP000001476">
    <property type="component" value="Chromosome"/>
</dbReference>
<dbReference type="AlphaFoldDB" id="C4Z4K2"/>
<feature type="transmembrane region" description="Helical" evidence="1">
    <location>
        <begin position="520"/>
        <end position="540"/>
    </location>
</feature>
<dbReference type="RefSeq" id="WP_012740123.1">
    <property type="nucleotide sequence ID" value="NC_012778.1"/>
</dbReference>
<reference evidence="2 3" key="1">
    <citation type="journal article" date="2009" name="Proc. Natl. Acad. Sci. U.S.A.">
        <title>Characterizing a model human gut microbiota composed of members of its two dominant bacterial phyla.</title>
        <authorList>
            <person name="Mahowald M.A."/>
            <person name="Rey F.E."/>
            <person name="Seedorf H."/>
            <person name="Turnbaugh P.J."/>
            <person name="Fulton R.S."/>
            <person name="Wollam A."/>
            <person name="Shah N."/>
            <person name="Wang C."/>
            <person name="Magrini V."/>
            <person name="Wilson R.K."/>
            <person name="Cantarel B.L."/>
            <person name="Coutinho P.M."/>
            <person name="Henrissat B."/>
            <person name="Crock L.W."/>
            <person name="Russell A."/>
            <person name="Verberkmoes N.C."/>
            <person name="Hettich R.L."/>
            <person name="Gordon J.I."/>
        </authorList>
    </citation>
    <scope>NUCLEOTIDE SEQUENCE [LARGE SCALE GENOMIC DNA]</scope>
    <source>
        <strain evidence="3">ATCC 27750 / DSM 3376 / VPI C15-48 / C15-B4</strain>
    </source>
</reference>
<feature type="transmembrane region" description="Helical" evidence="1">
    <location>
        <begin position="252"/>
        <end position="275"/>
    </location>
</feature>
<dbReference type="KEGG" id="eel:EUBELI_01902"/>
<feature type="transmembrane region" description="Helical" evidence="1">
    <location>
        <begin position="409"/>
        <end position="426"/>
    </location>
</feature>
<feature type="transmembrane region" description="Helical" evidence="1">
    <location>
        <begin position="282"/>
        <end position="302"/>
    </location>
</feature>
<keyword evidence="1" id="KW-0812">Transmembrane</keyword>
<evidence type="ECO:0000313" key="2">
    <source>
        <dbReference type="EMBL" id="ACR72891.1"/>
    </source>
</evidence>
<evidence type="ECO:0000256" key="1">
    <source>
        <dbReference type="SAM" id="Phobius"/>
    </source>
</evidence>
<dbReference type="HOGENOM" id="CLU_394698_0_0_9"/>
<feature type="transmembrane region" description="Helical" evidence="1">
    <location>
        <begin position="345"/>
        <end position="364"/>
    </location>
</feature>
<dbReference type="EMBL" id="CP001104">
    <property type="protein sequence ID" value="ACR72891.1"/>
    <property type="molecule type" value="Genomic_DNA"/>
</dbReference>
<keyword evidence="3" id="KW-1185">Reference proteome</keyword>
<sequence>MELVKVISLKRILTAVLIIVLNIVLFCIINNGQYSYKIYDNMLKEYNRELNEGNISDYHGYIRQYESDNPDITDNEQYIEAKTLFSEKVEFVRNYKINIENKLVNIDRYKNNAMYAQSGESRLELIKTQNDLQKAYDYDVDYSSDVWLRSMAEYKYMGYFIIVIMLIFIYGMQSDSKKMQYIVKSAPNGRMILELKRIIVLLILSIAVVLLSYTAITMTSLFVYNDWSSIHGMSGSDSEIYLVSMGMSRVGLVLTVAFKTVAVTFAMSVFLYALINLFDNKNIGLSFSVIIVGIELLLAKLISAKSIFRGIKYINISNLVDNTIWFKYENWGYTYFISDVQESTVLVGLIIILLSTMMAFACSLKKTQRKAGVIERLLGKISLQFNRIFSNFPVFMKELWKILIKRRMLIVYCLMIVIVSSYTFAYKLKYNMVESTVYTFCQNNSALSESELYSLEEELIQEYQLMQAEKDNNAQMVILNHEINLVHYVNEKHDDGVNVSLINQYEYNKLFDERQRDNKELLMCICLITACLLNVGVISFEKDENVLALVRTGRNRKRWIIRKLLINAVVNTVMCAGVYCYYYHSVTKVLDIQRYDILIQSIQAFADYPFNISVRGYIIVNIVTAILGINIFASIATYLSAKINYRVGVLACLSINVLYYIYKIGVNVLHYYTFPGIVTYIDFYGGISVLQICIIVGVVLAGVILNSKVVKLF</sequence>
<feature type="transmembrane region" description="Helical" evidence="1">
    <location>
        <begin position="643"/>
        <end position="662"/>
    </location>
</feature>
<keyword evidence="1" id="KW-1133">Transmembrane helix</keyword>
<protein>
    <submittedName>
        <fullName evidence="2">Uncharacterized protein</fullName>
    </submittedName>
</protein>
<feature type="transmembrane region" description="Helical" evidence="1">
    <location>
        <begin position="156"/>
        <end position="172"/>
    </location>
</feature>
<dbReference type="GeneID" id="41356550"/>
<keyword evidence="1" id="KW-0472">Membrane</keyword>
<feature type="transmembrane region" description="Helical" evidence="1">
    <location>
        <begin position="617"/>
        <end position="636"/>
    </location>
</feature>
<feature type="transmembrane region" description="Helical" evidence="1">
    <location>
        <begin position="12"/>
        <end position="32"/>
    </location>
</feature>
<feature type="transmembrane region" description="Helical" evidence="1">
    <location>
        <begin position="560"/>
        <end position="584"/>
    </location>
</feature>
<accession>C4Z4K2</accession>
<name>C4Z4K2_LACE2</name>
<organism evidence="2 3">
    <name type="scientific">Lachnospira eligens (strain ATCC 27750 / DSM 3376 / VPI C15-48 / C15-B4)</name>
    <name type="common">Eubacterium eligens</name>
    <dbReference type="NCBI Taxonomy" id="515620"/>
    <lineage>
        <taxon>Bacteria</taxon>
        <taxon>Bacillati</taxon>
        <taxon>Bacillota</taxon>
        <taxon>Clostridia</taxon>
        <taxon>Lachnospirales</taxon>
        <taxon>Lachnospiraceae</taxon>
        <taxon>Lachnospira</taxon>
    </lineage>
</organism>
<proteinExistence type="predicted"/>
<feature type="transmembrane region" description="Helical" evidence="1">
    <location>
        <begin position="198"/>
        <end position="224"/>
    </location>
</feature>